<dbReference type="Pfam" id="PF25601">
    <property type="entry name" value="AAA_lid_14"/>
    <property type="match status" value="1"/>
</dbReference>
<dbReference type="Gene3D" id="1.10.10.60">
    <property type="entry name" value="Homeodomain-like"/>
    <property type="match status" value="1"/>
</dbReference>
<dbReference type="PROSITE" id="PS00688">
    <property type="entry name" value="SIGMA54_INTERACT_3"/>
    <property type="match status" value="1"/>
</dbReference>
<gene>
    <name evidence="7" type="ORF">NZ698_09075</name>
</gene>
<keyword evidence="3" id="KW-0805">Transcription regulation</keyword>
<protein>
    <submittedName>
        <fullName evidence="7">Sigma-54 dependent transcriptional regulator</fullName>
    </submittedName>
</protein>
<dbReference type="SMART" id="SM00382">
    <property type="entry name" value="AAA"/>
    <property type="match status" value="1"/>
</dbReference>
<dbReference type="InterPro" id="IPR009057">
    <property type="entry name" value="Homeodomain-like_sf"/>
</dbReference>
<keyword evidence="2" id="KW-0067">ATP-binding</keyword>
<dbReference type="InterPro" id="IPR027417">
    <property type="entry name" value="P-loop_NTPase"/>
</dbReference>
<name>A0ABT2W573_9FLAO</name>
<dbReference type="PANTHER" id="PTHR32071">
    <property type="entry name" value="TRANSCRIPTIONAL REGULATORY PROTEIN"/>
    <property type="match status" value="1"/>
</dbReference>
<dbReference type="Pfam" id="PF02954">
    <property type="entry name" value="HTH_8"/>
    <property type="match status" value="1"/>
</dbReference>
<evidence type="ECO:0000256" key="5">
    <source>
        <dbReference type="ARBA" id="ARBA00023163"/>
    </source>
</evidence>
<dbReference type="PANTHER" id="PTHR32071:SF121">
    <property type="entry name" value="SIGMA L-DEPENDENT TRANSCRIPTIONAL REGULATOR YQIR-RELATED"/>
    <property type="match status" value="1"/>
</dbReference>
<accession>A0ABT2W573</accession>
<dbReference type="InterPro" id="IPR058031">
    <property type="entry name" value="AAA_lid_NorR"/>
</dbReference>
<dbReference type="PROSITE" id="PS00675">
    <property type="entry name" value="SIGMA54_INTERACT_1"/>
    <property type="match status" value="1"/>
</dbReference>
<keyword evidence="5" id="KW-0804">Transcription</keyword>
<dbReference type="PROSITE" id="PS00676">
    <property type="entry name" value="SIGMA54_INTERACT_2"/>
    <property type="match status" value="1"/>
</dbReference>
<dbReference type="CDD" id="cd00009">
    <property type="entry name" value="AAA"/>
    <property type="match status" value="1"/>
</dbReference>
<dbReference type="Proteomes" id="UP001208649">
    <property type="component" value="Unassembled WGS sequence"/>
</dbReference>
<dbReference type="InterPro" id="IPR025662">
    <property type="entry name" value="Sigma_54_int_dom_ATP-bd_1"/>
</dbReference>
<keyword evidence="1" id="KW-0547">Nucleotide-binding</keyword>
<dbReference type="EMBL" id="JAOTEM010000002">
    <property type="protein sequence ID" value="MCU7617350.1"/>
    <property type="molecule type" value="Genomic_DNA"/>
</dbReference>
<dbReference type="InterPro" id="IPR003593">
    <property type="entry name" value="AAA+_ATPase"/>
</dbReference>
<dbReference type="InterPro" id="IPR025944">
    <property type="entry name" value="Sigma_54_int_dom_CS"/>
</dbReference>
<feature type="domain" description="Sigma-54 factor interaction" evidence="6">
    <location>
        <begin position="13"/>
        <end position="242"/>
    </location>
</feature>
<organism evidence="7 8">
    <name type="scientific">Chryseobacterium edaphi</name>
    <dbReference type="NCBI Taxonomy" id="2976532"/>
    <lineage>
        <taxon>Bacteria</taxon>
        <taxon>Pseudomonadati</taxon>
        <taxon>Bacteroidota</taxon>
        <taxon>Flavobacteriia</taxon>
        <taxon>Flavobacteriales</taxon>
        <taxon>Weeksellaceae</taxon>
        <taxon>Chryseobacterium group</taxon>
        <taxon>Chryseobacterium</taxon>
    </lineage>
</organism>
<dbReference type="RefSeq" id="WP_263002797.1">
    <property type="nucleotide sequence ID" value="NZ_JAOTEM010000002.1"/>
</dbReference>
<dbReference type="Gene3D" id="3.40.50.300">
    <property type="entry name" value="P-loop containing nucleotide triphosphate hydrolases"/>
    <property type="match status" value="1"/>
</dbReference>
<dbReference type="InterPro" id="IPR002197">
    <property type="entry name" value="HTH_Fis"/>
</dbReference>
<dbReference type="SUPFAM" id="SSF46689">
    <property type="entry name" value="Homeodomain-like"/>
    <property type="match status" value="1"/>
</dbReference>
<evidence type="ECO:0000259" key="6">
    <source>
        <dbReference type="PROSITE" id="PS50045"/>
    </source>
</evidence>
<dbReference type="SUPFAM" id="SSF52540">
    <property type="entry name" value="P-loop containing nucleoside triphosphate hydrolases"/>
    <property type="match status" value="1"/>
</dbReference>
<dbReference type="InterPro" id="IPR025943">
    <property type="entry name" value="Sigma_54_int_dom_ATP-bd_2"/>
</dbReference>
<comment type="caution">
    <text evidence="7">The sequence shown here is derived from an EMBL/GenBank/DDBJ whole genome shotgun (WGS) entry which is preliminary data.</text>
</comment>
<sequence>MADLQSIKARFGIIGNFPALNRALEKSIQVAPTDISVLVIGESGVGKEFIPKIIHSESKRKHQPYIVVNCGAIPEGTIDSELFGHEKGSFTGATATRKGYFEVADGGTIFLDEVGELPLQTQVRLLRVLESGEFMKVGSSQVQKTNVRIVAATNVNMMKAIQDNRFREDLFYRLNTVQIDMPALRERKGDIHLLFRKFAIDFAEKYRMPELQLEASAVHYIENYTFPGNVRQLRNLVEQMTVVETDRSVTVAKLTEYIPMDSHLPMVVNHPGAQKQTDFGNEREIMYKILFDMRNDINDLKSLTSELIKNRGTADLSNQEKNLINRIYTPEPQQNASPNSLLFFENNNSQNVQNPTIISNSEDHYEDFEDIEVEENRPESLSLQNNEKDLIIKALEKHNGRRNRAADELGISQRTLYRKIKQYNLED</sequence>
<evidence type="ECO:0000256" key="2">
    <source>
        <dbReference type="ARBA" id="ARBA00022840"/>
    </source>
</evidence>
<dbReference type="PROSITE" id="PS50045">
    <property type="entry name" value="SIGMA54_INTERACT_4"/>
    <property type="match status" value="1"/>
</dbReference>
<dbReference type="Pfam" id="PF00158">
    <property type="entry name" value="Sigma54_activat"/>
    <property type="match status" value="1"/>
</dbReference>
<reference evidence="8" key="1">
    <citation type="submission" date="2023-07" db="EMBL/GenBank/DDBJ databases">
        <title>Chryseobacterium sp. strain PBS4-4 Genome sequencing and assembly.</title>
        <authorList>
            <person name="Jung Y."/>
        </authorList>
    </citation>
    <scope>NUCLEOTIDE SEQUENCE [LARGE SCALE GENOMIC DNA]</scope>
    <source>
        <strain evidence="8">PBS4-4</strain>
    </source>
</reference>
<dbReference type="InterPro" id="IPR002078">
    <property type="entry name" value="Sigma_54_int"/>
</dbReference>
<dbReference type="PRINTS" id="PR01590">
    <property type="entry name" value="HTHFIS"/>
</dbReference>
<evidence type="ECO:0000256" key="3">
    <source>
        <dbReference type="ARBA" id="ARBA00023015"/>
    </source>
</evidence>
<evidence type="ECO:0000256" key="4">
    <source>
        <dbReference type="ARBA" id="ARBA00023125"/>
    </source>
</evidence>
<evidence type="ECO:0000313" key="7">
    <source>
        <dbReference type="EMBL" id="MCU7617350.1"/>
    </source>
</evidence>
<evidence type="ECO:0000313" key="8">
    <source>
        <dbReference type="Proteomes" id="UP001208649"/>
    </source>
</evidence>
<keyword evidence="4" id="KW-0238">DNA-binding</keyword>
<keyword evidence="8" id="KW-1185">Reference proteome</keyword>
<evidence type="ECO:0000256" key="1">
    <source>
        <dbReference type="ARBA" id="ARBA00022741"/>
    </source>
</evidence>
<proteinExistence type="predicted"/>
<dbReference type="Gene3D" id="1.10.8.60">
    <property type="match status" value="1"/>
</dbReference>